<sequence>MPHAKIRFLEYRTEDKEAPGNYGLLDQTLAIMLVPVSMPIIYAVAELSRMTLMAVAAVAVLGIVVFLPQRGAHSAHLTAHCSLFCSAVIPLGY</sequence>
<accession>E9GPB2</accession>
<keyword evidence="1" id="KW-0472">Membrane</keyword>
<keyword evidence="3" id="KW-1185">Reference proteome</keyword>
<evidence type="ECO:0000256" key="1">
    <source>
        <dbReference type="SAM" id="Phobius"/>
    </source>
</evidence>
<dbReference type="Proteomes" id="UP000000305">
    <property type="component" value="Unassembled WGS sequence"/>
</dbReference>
<reference evidence="2 3" key="1">
    <citation type="journal article" date="2011" name="Science">
        <title>The ecoresponsive genome of Daphnia pulex.</title>
        <authorList>
            <person name="Colbourne J.K."/>
            <person name="Pfrender M.E."/>
            <person name="Gilbert D."/>
            <person name="Thomas W.K."/>
            <person name="Tucker A."/>
            <person name="Oakley T.H."/>
            <person name="Tokishita S."/>
            <person name="Aerts A."/>
            <person name="Arnold G.J."/>
            <person name="Basu M.K."/>
            <person name="Bauer D.J."/>
            <person name="Caceres C.E."/>
            <person name="Carmel L."/>
            <person name="Casola C."/>
            <person name="Choi J.H."/>
            <person name="Detter J.C."/>
            <person name="Dong Q."/>
            <person name="Dusheyko S."/>
            <person name="Eads B.D."/>
            <person name="Frohlich T."/>
            <person name="Geiler-Samerotte K.A."/>
            <person name="Gerlach D."/>
            <person name="Hatcher P."/>
            <person name="Jogdeo S."/>
            <person name="Krijgsveld J."/>
            <person name="Kriventseva E.V."/>
            <person name="Kultz D."/>
            <person name="Laforsch C."/>
            <person name="Lindquist E."/>
            <person name="Lopez J."/>
            <person name="Manak J.R."/>
            <person name="Muller J."/>
            <person name="Pangilinan J."/>
            <person name="Patwardhan R.P."/>
            <person name="Pitluck S."/>
            <person name="Pritham E.J."/>
            <person name="Rechtsteiner A."/>
            <person name="Rho M."/>
            <person name="Rogozin I.B."/>
            <person name="Sakarya O."/>
            <person name="Salamov A."/>
            <person name="Schaack S."/>
            <person name="Shapiro H."/>
            <person name="Shiga Y."/>
            <person name="Skalitzky C."/>
            <person name="Smith Z."/>
            <person name="Souvorov A."/>
            <person name="Sung W."/>
            <person name="Tang Z."/>
            <person name="Tsuchiya D."/>
            <person name="Tu H."/>
            <person name="Vos H."/>
            <person name="Wang M."/>
            <person name="Wolf Y.I."/>
            <person name="Yamagata H."/>
            <person name="Yamada T."/>
            <person name="Ye Y."/>
            <person name="Shaw J.R."/>
            <person name="Andrews J."/>
            <person name="Crease T.J."/>
            <person name="Tang H."/>
            <person name="Lucas S.M."/>
            <person name="Robertson H.M."/>
            <person name="Bork P."/>
            <person name="Koonin E.V."/>
            <person name="Zdobnov E.M."/>
            <person name="Grigoriev I.V."/>
            <person name="Lynch M."/>
            <person name="Boore J.L."/>
        </authorList>
    </citation>
    <scope>NUCLEOTIDE SEQUENCE [LARGE SCALE GENOMIC DNA]</scope>
</reference>
<keyword evidence="1" id="KW-0812">Transmembrane</keyword>
<evidence type="ECO:0000313" key="3">
    <source>
        <dbReference type="Proteomes" id="UP000000305"/>
    </source>
</evidence>
<name>E9GPB2_DAPPU</name>
<protein>
    <submittedName>
        <fullName evidence="2">Uncharacterized protein</fullName>
    </submittedName>
</protein>
<keyword evidence="1" id="KW-1133">Transmembrane helix</keyword>
<dbReference type="EMBL" id="GL732556">
    <property type="protein sequence ID" value="EFX78611.1"/>
    <property type="molecule type" value="Genomic_DNA"/>
</dbReference>
<evidence type="ECO:0000313" key="2">
    <source>
        <dbReference type="EMBL" id="EFX78611.1"/>
    </source>
</evidence>
<feature type="transmembrane region" description="Helical" evidence="1">
    <location>
        <begin position="21"/>
        <end position="44"/>
    </location>
</feature>
<dbReference type="KEGG" id="dpx:DAPPUDRAFT_320247"/>
<proteinExistence type="predicted"/>
<feature type="transmembrane region" description="Helical" evidence="1">
    <location>
        <begin position="50"/>
        <end position="67"/>
    </location>
</feature>
<dbReference type="HOGENOM" id="CLU_2401879_0_0_1"/>
<gene>
    <name evidence="2" type="ORF">DAPPUDRAFT_320247</name>
</gene>
<dbReference type="InParanoid" id="E9GPB2"/>
<organism evidence="2 3">
    <name type="scientific">Daphnia pulex</name>
    <name type="common">Water flea</name>
    <dbReference type="NCBI Taxonomy" id="6669"/>
    <lineage>
        <taxon>Eukaryota</taxon>
        <taxon>Metazoa</taxon>
        <taxon>Ecdysozoa</taxon>
        <taxon>Arthropoda</taxon>
        <taxon>Crustacea</taxon>
        <taxon>Branchiopoda</taxon>
        <taxon>Diplostraca</taxon>
        <taxon>Cladocera</taxon>
        <taxon>Anomopoda</taxon>
        <taxon>Daphniidae</taxon>
        <taxon>Daphnia</taxon>
    </lineage>
</organism>
<dbReference type="AlphaFoldDB" id="E9GPB2"/>